<evidence type="ECO:0000313" key="2">
    <source>
        <dbReference type="Proteomes" id="UP000309992"/>
    </source>
</evidence>
<proteinExistence type="predicted"/>
<dbReference type="RefSeq" id="WP_112273914.1">
    <property type="nucleotide sequence ID" value="NZ_SWMS01000008.1"/>
</dbReference>
<dbReference type="Proteomes" id="UP000309992">
    <property type="component" value="Unassembled WGS sequence"/>
</dbReference>
<dbReference type="Gene3D" id="3.30.70.1520">
    <property type="entry name" value="Heterotetrameric sarcosine oxidase"/>
    <property type="match status" value="1"/>
</dbReference>
<sequence>MADILYRTHPLENRRAALAELSGRVEGLTVYPEDPVAAVDLRVDPAGPGADAVGRALGTALPVEPNTWTHTVDGQLVWLGPDEWLVTSAGADPQEFERELGWVVSAYDGSAVDVSAQRTSLRLHGGLARELLSLGCALDLRPSAFPAGACAQTYVGQTVVLLLALGPDDFRLFVRQSFAGYLADWVLDAAEEFRAFP</sequence>
<comment type="caution">
    <text evidence="1">The sequence shown here is derived from an EMBL/GenBank/DDBJ whole genome shotgun (WGS) entry which is preliminary data.</text>
</comment>
<dbReference type="Gene3D" id="3.30.1360.120">
    <property type="entry name" value="Probable tRNA modification gtpase trme, domain 1"/>
    <property type="match status" value="1"/>
</dbReference>
<dbReference type="InterPro" id="IPR007375">
    <property type="entry name" value="SoxG"/>
</dbReference>
<keyword evidence="2" id="KW-1185">Reference proteome</keyword>
<reference evidence="1 2" key="1">
    <citation type="journal article" date="2015" name="Antonie Van Leeuwenhoek">
        <title>Prauserella endophytica sp. nov., an endophytic actinobacterium isolated from Tamarix taklamakanensis.</title>
        <authorList>
            <person name="Liu J.M."/>
            <person name="Habden X."/>
            <person name="Guo L."/>
            <person name="Tuo L."/>
            <person name="Jiang Z.K."/>
            <person name="Liu S.W."/>
            <person name="Liu X.F."/>
            <person name="Chen L."/>
            <person name="Li R.F."/>
            <person name="Zhang Y.Q."/>
            <person name="Sun C.H."/>
        </authorList>
    </citation>
    <scope>NUCLEOTIDE SEQUENCE [LARGE SCALE GENOMIC DNA]</scope>
    <source>
        <strain evidence="1 2">CGMCC 4.7182</strain>
    </source>
</reference>
<dbReference type="Pfam" id="PF04268">
    <property type="entry name" value="SoxG"/>
    <property type="match status" value="1"/>
</dbReference>
<organism evidence="1 2">
    <name type="scientific">Prauserella endophytica</name>
    <dbReference type="NCBI Taxonomy" id="1592324"/>
    <lineage>
        <taxon>Bacteria</taxon>
        <taxon>Bacillati</taxon>
        <taxon>Actinomycetota</taxon>
        <taxon>Actinomycetes</taxon>
        <taxon>Pseudonocardiales</taxon>
        <taxon>Pseudonocardiaceae</taxon>
        <taxon>Prauserella</taxon>
        <taxon>Prauserella coralliicola group</taxon>
    </lineage>
</organism>
<name>A0ABY2S4B4_9PSEU</name>
<accession>A0ABY2S4B4</accession>
<evidence type="ECO:0000313" key="1">
    <source>
        <dbReference type="EMBL" id="TKG70576.1"/>
    </source>
</evidence>
<gene>
    <name evidence="1" type="ORF">FCN18_17000</name>
</gene>
<dbReference type="EMBL" id="SWMS01000008">
    <property type="protein sequence ID" value="TKG70576.1"/>
    <property type="molecule type" value="Genomic_DNA"/>
</dbReference>
<dbReference type="SUPFAM" id="SSF103025">
    <property type="entry name" value="Folate-binding domain"/>
    <property type="match status" value="1"/>
</dbReference>
<protein>
    <submittedName>
        <fullName evidence="1">Sarcosine oxidase subunit gamma</fullName>
    </submittedName>
</protein>
<dbReference type="InterPro" id="IPR027266">
    <property type="entry name" value="TrmE/GcvT-like"/>
</dbReference>